<keyword evidence="1" id="KW-0812">Transmembrane</keyword>
<feature type="transmembrane region" description="Helical" evidence="1">
    <location>
        <begin position="160"/>
        <end position="185"/>
    </location>
</feature>
<dbReference type="AlphaFoldDB" id="A0A6D2IEF0"/>
<reference evidence="2" key="1">
    <citation type="submission" date="2020-01" db="EMBL/GenBank/DDBJ databases">
        <authorList>
            <person name="Mishra B."/>
        </authorList>
    </citation>
    <scope>NUCLEOTIDE SEQUENCE [LARGE SCALE GENOMIC DNA]</scope>
</reference>
<comment type="caution">
    <text evidence="2">The sequence shown here is derived from an EMBL/GenBank/DDBJ whole genome shotgun (WGS) entry which is preliminary data.</text>
</comment>
<accession>A0A6D2IEF0</accession>
<keyword evidence="3" id="KW-1185">Reference proteome</keyword>
<dbReference type="PANTHER" id="PTHR31170">
    <property type="entry name" value="BNAC04G53230D PROTEIN"/>
    <property type="match status" value="1"/>
</dbReference>
<dbReference type="PANTHER" id="PTHR31170:SF9">
    <property type="entry name" value="PROTEIN, PUTATIVE (DUF247)-RELATED"/>
    <property type="match status" value="1"/>
</dbReference>
<dbReference type="Pfam" id="PF03140">
    <property type="entry name" value="DUF247"/>
    <property type="match status" value="1"/>
</dbReference>
<organism evidence="2 3">
    <name type="scientific">Microthlaspi erraticum</name>
    <dbReference type="NCBI Taxonomy" id="1685480"/>
    <lineage>
        <taxon>Eukaryota</taxon>
        <taxon>Viridiplantae</taxon>
        <taxon>Streptophyta</taxon>
        <taxon>Embryophyta</taxon>
        <taxon>Tracheophyta</taxon>
        <taxon>Spermatophyta</taxon>
        <taxon>Magnoliopsida</taxon>
        <taxon>eudicotyledons</taxon>
        <taxon>Gunneridae</taxon>
        <taxon>Pentapetalae</taxon>
        <taxon>rosids</taxon>
        <taxon>malvids</taxon>
        <taxon>Brassicales</taxon>
        <taxon>Brassicaceae</taxon>
        <taxon>Coluteocarpeae</taxon>
        <taxon>Microthlaspi</taxon>
    </lineage>
</organism>
<proteinExistence type="predicted"/>
<name>A0A6D2IEF0_9BRAS</name>
<keyword evidence="1" id="KW-1133">Transmembrane helix</keyword>
<evidence type="ECO:0000313" key="2">
    <source>
        <dbReference type="EMBL" id="CAA7025014.1"/>
    </source>
</evidence>
<keyword evidence="1" id="KW-0472">Membrane</keyword>
<gene>
    <name evidence="2" type="ORF">MERR_LOCUS12249</name>
</gene>
<evidence type="ECO:0000256" key="1">
    <source>
        <dbReference type="SAM" id="Phobius"/>
    </source>
</evidence>
<evidence type="ECO:0000313" key="3">
    <source>
        <dbReference type="Proteomes" id="UP000467841"/>
    </source>
</evidence>
<dbReference type="OrthoDB" id="591587at2759"/>
<dbReference type="InterPro" id="IPR004158">
    <property type="entry name" value="DUF247_pln"/>
</dbReference>
<dbReference type="Proteomes" id="UP000467841">
    <property type="component" value="Unassembled WGS sequence"/>
</dbReference>
<dbReference type="EMBL" id="CACVBM020000965">
    <property type="protein sequence ID" value="CAA7025014.1"/>
    <property type="molecule type" value="Genomic_DNA"/>
</dbReference>
<protein>
    <submittedName>
        <fullName evidence="2">Uncharacterized protein</fullName>
    </submittedName>
</protein>
<sequence>MKQYGIHRLFFGNQQPVDSLPISIRKEEEDDYSLHMAFDKGCLVMSSFRADDTSDHILRNVIAYEQCHDGITPFTSNYIHFMNLLITNDKDVLVLTAAGVLANNVGRPSLVVDMVNKLNKGLKVSDTSQYYSMAMNLRAHYTSRRKRCWATLNKVYFNDLWTGTATMAAILLLFFTLVGTAASVIQAYKTFKK</sequence>